<accession>A0A482MSR7</accession>
<evidence type="ECO:0000313" key="1">
    <source>
        <dbReference type="EMBL" id="QBQ76569.1"/>
    </source>
</evidence>
<dbReference type="EMBL" id="MK373771">
    <property type="protein sequence ID" value="QBQ76569.1"/>
    <property type="molecule type" value="Genomic_DNA"/>
</dbReference>
<protein>
    <submittedName>
        <fullName evidence="1">Uncharacterized protein</fullName>
    </submittedName>
</protein>
<name>A0A482MSR7_9CAUD</name>
<organism evidence="1 2">
    <name type="scientific">Escherichia phage vB_EcoP_R4596</name>
    <dbReference type="NCBI Taxonomy" id="2508204"/>
    <lineage>
        <taxon>Viruses</taxon>
        <taxon>Duplodnaviria</taxon>
        <taxon>Heunggongvirae</taxon>
        <taxon>Uroviricota</taxon>
        <taxon>Caudoviricetes</taxon>
        <taxon>Autographivirales</taxon>
        <taxon>Autosignataviridae</taxon>
        <taxon>Molineuxvirinae</taxon>
        <taxon>Rodentiumvirus</taxon>
        <taxon>Rodentiumvirus R4596</taxon>
    </lineage>
</organism>
<sequence length="58" mass="6681">MKYILIAMFSGFIGYAGASYDNYRSKQLAAEKWDKTYFACMKQGNLMQDCILKAHSEE</sequence>
<dbReference type="Proteomes" id="UP000306923">
    <property type="component" value="Segment"/>
</dbReference>
<gene>
    <name evidence="1" type="ORF">R4596rev_00006</name>
</gene>
<proteinExistence type="predicted"/>
<evidence type="ECO:0000313" key="2">
    <source>
        <dbReference type="Proteomes" id="UP000306923"/>
    </source>
</evidence>
<keyword evidence="2" id="KW-1185">Reference proteome</keyword>
<reference evidence="1 2" key="1">
    <citation type="submission" date="2019-01" db="EMBL/GenBank/DDBJ databases">
        <title>Still something new to discover - new insights into E. coli phage diversity and taxonomy.</title>
        <authorList>
            <person name="Korf I.H.E."/>
            <person name="Adriaennsens E."/>
            <person name="Dreiseikelmann B."/>
            <person name="Kropinski A."/>
            <person name="Nimtz M."/>
            <person name="Meier-Kolthoff J.P."/>
            <person name="Rohde M."/>
            <person name="van Raaij M."/>
            <person name="Wittmann J."/>
        </authorList>
    </citation>
    <scope>NUCLEOTIDE SEQUENCE [LARGE SCALE GENOMIC DNA]</scope>
</reference>